<evidence type="ECO:0000313" key="2">
    <source>
        <dbReference type="EMBL" id="SIP71333.1"/>
    </source>
</evidence>
<gene>
    <name evidence="1" type="ORF">Xinn_02219</name>
    <name evidence="2" type="ORF">XIS1_1120037</name>
</gene>
<dbReference type="Proteomes" id="UP000224871">
    <property type="component" value="Unassembled WGS sequence"/>
</dbReference>
<protein>
    <submittedName>
        <fullName evidence="2">Uncharacterized protein</fullName>
    </submittedName>
</protein>
<evidence type="ECO:0000313" key="4">
    <source>
        <dbReference type="Proteomes" id="UP000224871"/>
    </source>
</evidence>
<name>A0A1N6MR56_9GAMM</name>
<evidence type="ECO:0000313" key="1">
    <source>
        <dbReference type="EMBL" id="PHM35655.1"/>
    </source>
</evidence>
<dbReference type="EMBL" id="NIBU01000023">
    <property type="protein sequence ID" value="PHM35655.1"/>
    <property type="molecule type" value="Genomic_DNA"/>
</dbReference>
<reference evidence="1 4" key="3">
    <citation type="journal article" date="2017" name="Nat. Microbiol.">
        <title>Natural product diversity associated with the nematode symbionts Photorhabdus and Xenorhabdus.</title>
        <authorList>
            <person name="Tobias N.J."/>
            <person name="Wolff H."/>
            <person name="Djahanschiri B."/>
            <person name="Grundmann F."/>
            <person name="Kronenwerth M."/>
            <person name="Shi Y.M."/>
            <person name="Simonyi S."/>
            <person name="Grun P."/>
            <person name="Shapiro-Ilan D."/>
            <person name="Pidot S.J."/>
            <person name="Stinear T.P."/>
            <person name="Ebersberger I."/>
            <person name="Bode H.B."/>
        </authorList>
    </citation>
    <scope>NUCLEOTIDE SEQUENCE [LARGE SCALE GENOMIC DNA]</scope>
    <source>
        <strain evidence="1 4">DSM 16336</strain>
    </source>
</reference>
<sequence>MNKNVIFVYGKADARRVLISDLKKEEQGDTIYLVIDVLNRSLGITSEDGMGFPIRLQSLISRSSYISSSMLNVLFKYNPKLKCFPGTTEYLLKSWLNFIFKNTEKLSIYNRWDKHINSKKDSKNEIKQYVTEILNKNSKFSFRPDNDFYNVGCFDDNDMKAISGFMGKYRKGDNQDYKVSDIKLLKKLEEIDRSESRRSTEVEYDGLDPHTNHLLSSALEMGMMRKLSKLSLEWIKEESVKPDSPIKGWIFLMNYLDNNTETRKQETRTRVDNEIDQPKLWKGKKTFSNGSVYSPITDSEYRHVRRKFLHETGTEPLMPSSEESKSKIKSGIFNLEFYPNNLLKRGK</sequence>
<keyword evidence="4" id="KW-1185">Reference proteome</keyword>
<dbReference type="AlphaFoldDB" id="A0A1N6MR56"/>
<organism evidence="2 3">
    <name type="scientific">Xenorhabdus innexi</name>
    <dbReference type="NCBI Taxonomy" id="290109"/>
    <lineage>
        <taxon>Bacteria</taxon>
        <taxon>Pseudomonadati</taxon>
        <taxon>Pseudomonadota</taxon>
        <taxon>Gammaproteobacteria</taxon>
        <taxon>Enterobacterales</taxon>
        <taxon>Morganellaceae</taxon>
        <taxon>Xenorhabdus</taxon>
    </lineage>
</organism>
<reference evidence="2" key="1">
    <citation type="submission" date="2016-12" db="EMBL/GenBank/DDBJ databases">
        <authorList>
            <person name="Song W.-J."/>
            <person name="Kurnit D.M."/>
        </authorList>
    </citation>
    <scope>NUCLEOTIDE SEQUENCE [LARGE SCALE GENOMIC DNA]</scope>
    <source>
        <strain evidence="2">HGB1681</strain>
    </source>
</reference>
<dbReference type="RefSeq" id="WP_086954742.1">
    <property type="nucleotide sequence ID" value="NZ_CAWNQC010000146.1"/>
</dbReference>
<dbReference type="OrthoDB" id="6443781at2"/>
<proteinExistence type="predicted"/>
<dbReference type="EMBL" id="FTLG01000016">
    <property type="protein sequence ID" value="SIP71333.1"/>
    <property type="molecule type" value="Genomic_DNA"/>
</dbReference>
<dbReference type="Proteomes" id="UP000196435">
    <property type="component" value="Unassembled WGS sequence"/>
</dbReference>
<accession>A0A1N6MR56</accession>
<reference evidence="3" key="2">
    <citation type="submission" date="2016-12" db="EMBL/GenBank/DDBJ databases">
        <authorList>
            <person name="Gaudriault S."/>
        </authorList>
    </citation>
    <scope>NUCLEOTIDE SEQUENCE [LARGE SCALE GENOMIC DNA]</scope>
    <source>
        <strain evidence="3">HGB1681 (deposited as PTA-6826 in the American Type Culture Collection)</strain>
    </source>
</reference>
<evidence type="ECO:0000313" key="3">
    <source>
        <dbReference type="Proteomes" id="UP000196435"/>
    </source>
</evidence>